<dbReference type="GO" id="GO:0055085">
    <property type="term" value="P:transmembrane transport"/>
    <property type="evidence" value="ECO:0007669"/>
    <property type="project" value="InterPro"/>
</dbReference>
<name>A0A3A9JC53_9PROT</name>
<dbReference type="InParanoid" id="A0A3A9JC53"/>
<dbReference type="Proteomes" id="UP000274097">
    <property type="component" value="Unassembled WGS sequence"/>
</dbReference>
<dbReference type="PANTHER" id="PTHR33529:SF6">
    <property type="entry name" value="YJGP_YJGQ FAMILY PERMEASE"/>
    <property type="match status" value="1"/>
</dbReference>
<dbReference type="RefSeq" id="WP_120639397.1">
    <property type="nucleotide sequence ID" value="NZ_RAQU01000108.1"/>
</dbReference>
<evidence type="ECO:0000256" key="4">
    <source>
        <dbReference type="ARBA" id="ARBA00022989"/>
    </source>
</evidence>
<feature type="compositionally biased region" description="Low complexity" evidence="6">
    <location>
        <begin position="380"/>
        <end position="390"/>
    </location>
</feature>
<dbReference type="EMBL" id="RAQU01000108">
    <property type="protein sequence ID" value="RKK03051.1"/>
    <property type="molecule type" value="Genomic_DNA"/>
</dbReference>
<evidence type="ECO:0000256" key="3">
    <source>
        <dbReference type="ARBA" id="ARBA00022692"/>
    </source>
</evidence>
<evidence type="ECO:0000256" key="7">
    <source>
        <dbReference type="SAM" id="Phobius"/>
    </source>
</evidence>
<keyword evidence="2" id="KW-1003">Cell membrane</keyword>
<feature type="region of interest" description="Disordered" evidence="6">
    <location>
        <begin position="376"/>
        <end position="398"/>
    </location>
</feature>
<feature type="transmembrane region" description="Helical" evidence="7">
    <location>
        <begin position="12"/>
        <end position="36"/>
    </location>
</feature>
<sequence>MNRLDRYLFRQLAVGLVAVTVGLAALVWLTQSLRFIELVLDRGLSPAVFVELTGLLLPSFVAVILPITTFVVTLFTYVRLAGDRELVVMRAAGLSDWRLSRPALMVATLSTALCLFLQLWLVPVSHAAFREWQFEIRNEMAAILVQEGVFSSLGDDLTVYARRRDPDGTLYGIMVHDQRNPAAPVTIMAERGRLVSTPRGPRVTLQNGVRQTMEQSPPGAPSPGPRLSVLTFEENSLDLAASSRSQQEASRNRDSRERFVGELLHPDPAENLPERDLRKFRAEAHQRLSSPFTALAYALVALATALSSAFRRHGDSRPAAIGVGIVVTLLALGLAAGNAAARDNMFIPLIWLQVVLPAIGALWVLLGSPGLPRRRPRLPPELGGEEPSLGNAPGPRLS</sequence>
<keyword evidence="4 7" id="KW-1133">Transmembrane helix</keyword>
<comment type="subcellular location">
    <subcellularLocation>
        <location evidence="1">Cell membrane</location>
        <topology evidence="1">Multi-pass membrane protein</topology>
    </subcellularLocation>
</comment>
<feature type="transmembrane region" description="Helical" evidence="7">
    <location>
        <begin position="346"/>
        <end position="366"/>
    </location>
</feature>
<evidence type="ECO:0000313" key="8">
    <source>
        <dbReference type="EMBL" id="RKK03051.1"/>
    </source>
</evidence>
<dbReference type="AlphaFoldDB" id="A0A3A9JC53"/>
<evidence type="ECO:0000256" key="5">
    <source>
        <dbReference type="ARBA" id="ARBA00023136"/>
    </source>
</evidence>
<feature type="transmembrane region" description="Helical" evidence="7">
    <location>
        <begin position="99"/>
        <end position="121"/>
    </location>
</feature>
<dbReference type="InterPro" id="IPR005495">
    <property type="entry name" value="LptG/LptF_permease"/>
</dbReference>
<evidence type="ECO:0000313" key="9">
    <source>
        <dbReference type="EMBL" id="RMI26852.1"/>
    </source>
</evidence>
<dbReference type="GO" id="GO:0015920">
    <property type="term" value="P:lipopolysaccharide transport"/>
    <property type="evidence" value="ECO:0007669"/>
    <property type="project" value="TreeGrafter"/>
</dbReference>
<gene>
    <name evidence="8" type="primary">lptF</name>
    <name evidence="8" type="ORF">D6Z83_16600</name>
    <name evidence="9" type="ORF">EBE87_00170</name>
</gene>
<evidence type="ECO:0000313" key="11">
    <source>
        <dbReference type="Proteomes" id="UP000278036"/>
    </source>
</evidence>
<dbReference type="Proteomes" id="UP000278036">
    <property type="component" value="Unassembled WGS sequence"/>
</dbReference>
<evidence type="ECO:0000256" key="6">
    <source>
        <dbReference type="SAM" id="MobiDB-lite"/>
    </source>
</evidence>
<evidence type="ECO:0000313" key="10">
    <source>
        <dbReference type="Proteomes" id="UP000274097"/>
    </source>
</evidence>
<organism evidence="8 11">
    <name type="scientific">Teichococcus wenyumeiae</name>
    <dbReference type="NCBI Taxonomy" id="2478470"/>
    <lineage>
        <taxon>Bacteria</taxon>
        <taxon>Pseudomonadati</taxon>
        <taxon>Pseudomonadota</taxon>
        <taxon>Alphaproteobacteria</taxon>
        <taxon>Acetobacterales</taxon>
        <taxon>Roseomonadaceae</taxon>
        <taxon>Roseomonas</taxon>
    </lineage>
</organism>
<feature type="compositionally biased region" description="Polar residues" evidence="6">
    <location>
        <begin position="204"/>
        <end position="215"/>
    </location>
</feature>
<keyword evidence="10" id="KW-1185">Reference proteome</keyword>
<dbReference type="FunCoup" id="A0A3A9JC53">
    <property type="interactions" value="235"/>
</dbReference>
<reference evidence="8 11" key="1">
    <citation type="submission" date="2018-09" db="EMBL/GenBank/DDBJ databases">
        <title>Roseomonas sp. nov., isolated from feces of Tibetan antelopes in the Qinghai-Tibet plateau, China.</title>
        <authorList>
            <person name="Tian Z."/>
        </authorList>
    </citation>
    <scope>NUCLEOTIDE SEQUENCE [LARGE SCALE GENOMIC DNA]</scope>
    <source>
        <strain evidence="9 10">Z23</strain>
        <strain evidence="8 11">Z24</strain>
    </source>
</reference>
<keyword evidence="3 7" id="KW-0812">Transmembrane</keyword>
<keyword evidence="5 7" id="KW-0472">Membrane</keyword>
<comment type="caution">
    <text evidence="8">The sequence shown here is derived from an EMBL/GenBank/DDBJ whole genome shotgun (WGS) entry which is preliminary data.</text>
</comment>
<dbReference type="PANTHER" id="PTHR33529">
    <property type="entry name" value="SLR0882 PROTEIN-RELATED"/>
    <property type="match status" value="1"/>
</dbReference>
<dbReference type="NCBIfam" id="TIGR04407">
    <property type="entry name" value="LptF_YjgP"/>
    <property type="match status" value="1"/>
</dbReference>
<dbReference type="InterPro" id="IPR030922">
    <property type="entry name" value="LptF"/>
</dbReference>
<dbReference type="GO" id="GO:0043190">
    <property type="term" value="C:ATP-binding cassette (ABC) transporter complex"/>
    <property type="evidence" value="ECO:0007669"/>
    <property type="project" value="InterPro"/>
</dbReference>
<feature type="transmembrane region" description="Helical" evidence="7">
    <location>
        <begin position="288"/>
        <end position="307"/>
    </location>
</feature>
<proteinExistence type="predicted"/>
<dbReference type="EMBL" id="RFLX01000001">
    <property type="protein sequence ID" value="RMI26852.1"/>
    <property type="molecule type" value="Genomic_DNA"/>
</dbReference>
<feature type="transmembrane region" description="Helical" evidence="7">
    <location>
        <begin position="56"/>
        <end position="78"/>
    </location>
</feature>
<feature type="region of interest" description="Disordered" evidence="6">
    <location>
        <begin position="191"/>
        <end position="227"/>
    </location>
</feature>
<evidence type="ECO:0000256" key="1">
    <source>
        <dbReference type="ARBA" id="ARBA00004651"/>
    </source>
</evidence>
<dbReference type="OrthoDB" id="8477889at2"/>
<dbReference type="Pfam" id="PF03739">
    <property type="entry name" value="LptF_LptG"/>
    <property type="match status" value="1"/>
</dbReference>
<protein>
    <submittedName>
        <fullName evidence="8">LPS export ABC transporter permease LptF</fullName>
    </submittedName>
</protein>
<feature type="transmembrane region" description="Helical" evidence="7">
    <location>
        <begin position="319"/>
        <end position="340"/>
    </location>
</feature>
<accession>A0A3A9JC53</accession>
<evidence type="ECO:0000256" key="2">
    <source>
        <dbReference type="ARBA" id="ARBA00022475"/>
    </source>
</evidence>